<keyword evidence="5" id="KW-1003">Cell membrane</keyword>
<comment type="subcellular location">
    <subcellularLocation>
        <location evidence="2">Cell inner membrane</location>
        <topology evidence="2">Multi-pass membrane protein</topology>
    </subcellularLocation>
</comment>
<evidence type="ECO:0000256" key="5">
    <source>
        <dbReference type="ARBA" id="ARBA00022475"/>
    </source>
</evidence>
<feature type="transmembrane region" description="Helical" evidence="14">
    <location>
        <begin position="343"/>
        <end position="372"/>
    </location>
</feature>
<dbReference type="Proteomes" id="UP000188879">
    <property type="component" value="Unassembled WGS sequence"/>
</dbReference>
<evidence type="ECO:0000256" key="4">
    <source>
        <dbReference type="ARBA" id="ARBA00022448"/>
    </source>
</evidence>
<feature type="transmembrane region" description="Helical" evidence="14">
    <location>
        <begin position="261"/>
        <end position="284"/>
    </location>
</feature>
<feature type="domain" description="PTS EIIC type-2" evidence="16">
    <location>
        <begin position="219"/>
        <end position="554"/>
    </location>
</feature>
<dbReference type="EMBL" id="MLCO01000061">
    <property type="protein sequence ID" value="ONG55899.1"/>
    <property type="molecule type" value="Genomic_DNA"/>
</dbReference>
<dbReference type="PROSITE" id="PS51104">
    <property type="entry name" value="PTS_EIIC_TYPE_2"/>
    <property type="match status" value="1"/>
</dbReference>
<evidence type="ECO:0000256" key="9">
    <source>
        <dbReference type="ARBA" id="ARBA00022683"/>
    </source>
</evidence>
<evidence type="ECO:0000259" key="16">
    <source>
        <dbReference type="PROSITE" id="PS51104"/>
    </source>
</evidence>
<dbReference type="GO" id="GO:0022877">
    <property type="term" value="F:protein-N(PI)-phosphohistidine-fructose phosphotransferase system transporter activity"/>
    <property type="evidence" value="ECO:0007669"/>
    <property type="project" value="InterPro"/>
</dbReference>
<reference evidence="17 18" key="1">
    <citation type="submission" date="2016-10" db="EMBL/GenBank/DDBJ databases">
        <title>Draft Genome sequence of Roseomonas sp. strain M3.</title>
        <authorList>
            <person name="Subhash Y."/>
            <person name="Lee S."/>
        </authorList>
    </citation>
    <scope>NUCLEOTIDE SEQUENCE [LARGE SCALE GENOMIC DNA]</scope>
    <source>
        <strain evidence="17 18">M3</strain>
    </source>
</reference>
<comment type="caution">
    <text evidence="17">The sequence shown here is derived from an EMBL/GenBank/DDBJ whole genome shotgun (WGS) entry which is preliminary data.</text>
</comment>
<dbReference type="PANTHER" id="PTHR30505:SF0">
    <property type="entry name" value="FRUCTOSE-LIKE PTS SYSTEM EIIBC COMPONENT-RELATED"/>
    <property type="match status" value="1"/>
</dbReference>
<feature type="transmembrane region" description="Helical" evidence="14">
    <location>
        <begin position="296"/>
        <end position="323"/>
    </location>
</feature>
<dbReference type="InterPro" id="IPR013011">
    <property type="entry name" value="PTS_EIIB_2"/>
</dbReference>
<evidence type="ECO:0000259" key="15">
    <source>
        <dbReference type="PROSITE" id="PS51099"/>
    </source>
</evidence>
<dbReference type="NCBIfam" id="TIGR01427">
    <property type="entry name" value="PTS_IIC_fructo"/>
    <property type="match status" value="1"/>
</dbReference>
<feature type="transmembrane region" description="Helical" evidence="14">
    <location>
        <begin position="229"/>
        <end position="249"/>
    </location>
</feature>
<dbReference type="GO" id="GO:0005351">
    <property type="term" value="F:carbohydrate:proton symporter activity"/>
    <property type="evidence" value="ECO:0007669"/>
    <property type="project" value="InterPro"/>
</dbReference>
<organism evidence="17 18">
    <name type="scientific">Teichococcus deserti</name>
    <dbReference type="NCBI Taxonomy" id="1817963"/>
    <lineage>
        <taxon>Bacteria</taxon>
        <taxon>Pseudomonadati</taxon>
        <taxon>Pseudomonadota</taxon>
        <taxon>Alphaproteobacteria</taxon>
        <taxon>Acetobacterales</taxon>
        <taxon>Roseomonadaceae</taxon>
        <taxon>Roseomonas</taxon>
    </lineage>
</organism>
<dbReference type="NCBIfam" id="TIGR00829">
    <property type="entry name" value="FRU"/>
    <property type="match status" value="1"/>
</dbReference>
<keyword evidence="13 14" id="KW-0472">Membrane</keyword>
<dbReference type="EC" id="2.7.1.202" evidence="3"/>
<dbReference type="InterPro" id="IPR013014">
    <property type="entry name" value="PTS_EIIC_2"/>
</dbReference>
<evidence type="ECO:0000256" key="1">
    <source>
        <dbReference type="ARBA" id="ARBA00001401"/>
    </source>
</evidence>
<dbReference type="GO" id="GO:0016301">
    <property type="term" value="F:kinase activity"/>
    <property type="evidence" value="ECO:0007669"/>
    <property type="project" value="UniProtKB-KW"/>
</dbReference>
<dbReference type="Gene3D" id="3.40.50.2300">
    <property type="match status" value="1"/>
</dbReference>
<keyword evidence="11" id="KW-0418">Kinase</keyword>
<keyword evidence="6" id="KW-0597">Phosphoprotein</keyword>
<sequence length="554" mass="55039">MAAEALREAAERAGLDLALDTGEQPASGPADAVLLVGDATAEAARHAGRPLIATTIVEAIRRPEPALRAAASLALLPRPAAAPMPVAAPAAAVAEESGSRRLVGITACPTGIAHTFMAAAALEKAAQQLGYAIKVETQGSVGAKNALTDEEIAAADAVVIAADTGVDRSRFAGKRIVVAGTNDALKDGKGLIARALAAEPQGGARASAGAPAKAQAPGIYKHLMTGVSYMIPLVTAGGLCIALSFAFGIEAFKEPGSLPAALFQIGAQSALALMVPVLAAFLAFSIADRPGLAPGFVGGALAGAVNAGFLGGIVAGFLAGYVAKFLRDRLPFPDSLEGLKPVLVIPLLASLVTGLLMIYVLGAPIAAALAWLTEFLRGMGSTNAVILGVLLGAMMAADMGGPVNKAAYAFGVGLLGSETYAPMAAIMAAGMTPPLGIALATVIARSRFSQEERDAGKAAAILGAAFITEGAIPFAAKDPLRVIPALIAGSAVTGGLVMLFGCTLRAPHGGIFVVGIPGAVGNPLGYILAILAGTLVTAAAVAVLKRGAPAGVTA</sequence>
<name>A0A1V2H4F2_9PROT</name>
<dbReference type="CDD" id="cd05569">
    <property type="entry name" value="PTS_IIB_fructose"/>
    <property type="match status" value="1"/>
</dbReference>
<accession>A0A1V2H4F2</accession>
<feature type="transmembrane region" description="Helical" evidence="14">
    <location>
        <begin position="423"/>
        <end position="444"/>
    </location>
</feature>
<feature type="transmembrane region" description="Helical" evidence="14">
    <location>
        <begin position="384"/>
        <end position="403"/>
    </location>
</feature>
<dbReference type="Pfam" id="PF02302">
    <property type="entry name" value="PTS_IIB"/>
    <property type="match status" value="1"/>
</dbReference>
<evidence type="ECO:0000313" key="17">
    <source>
        <dbReference type="EMBL" id="ONG55899.1"/>
    </source>
</evidence>
<keyword evidence="10 14" id="KW-0812">Transmembrane</keyword>
<dbReference type="InterPro" id="IPR006327">
    <property type="entry name" value="PTS_IIC_fruc"/>
</dbReference>
<keyword evidence="4" id="KW-0813">Transport</keyword>
<evidence type="ECO:0000256" key="10">
    <source>
        <dbReference type="ARBA" id="ARBA00022692"/>
    </source>
</evidence>
<evidence type="ECO:0000313" key="18">
    <source>
        <dbReference type="Proteomes" id="UP000188879"/>
    </source>
</evidence>
<proteinExistence type="predicted"/>
<comment type="catalytic activity">
    <reaction evidence="1">
        <text>D-fructose(out) + N(pros)-phospho-L-histidyl-[protein] = D-fructose 1-phosphate(in) + L-histidyl-[protein]</text>
        <dbReference type="Rhea" id="RHEA:49252"/>
        <dbReference type="Rhea" id="RHEA-COMP:9745"/>
        <dbReference type="Rhea" id="RHEA-COMP:9746"/>
        <dbReference type="ChEBI" id="CHEBI:29979"/>
        <dbReference type="ChEBI" id="CHEBI:37721"/>
        <dbReference type="ChEBI" id="CHEBI:58674"/>
        <dbReference type="ChEBI" id="CHEBI:64837"/>
        <dbReference type="EC" id="2.7.1.202"/>
    </reaction>
</comment>
<dbReference type="GO" id="GO:0009401">
    <property type="term" value="P:phosphoenolpyruvate-dependent sugar phosphotransferase system"/>
    <property type="evidence" value="ECO:0007669"/>
    <property type="project" value="UniProtKB-KW"/>
</dbReference>
<dbReference type="FunFam" id="3.40.50.2300:FF:000014">
    <property type="entry name" value="PTS system fructose-like transporter subunit IIB"/>
    <property type="match status" value="1"/>
</dbReference>
<evidence type="ECO:0000256" key="3">
    <source>
        <dbReference type="ARBA" id="ARBA00012799"/>
    </source>
</evidence>
<dbReference type="GO" id="GO:0005886">
    <property type="term" value="C:plasma membrane"/>
    <property type="evidence" value="ECO:0007669"/>
    <property type="project" value="UniProtKB-SubCell"/>
</dbReference>
<dbReference type="PROSITE" id="PS51099">
    <property type="entry name" value="PTS_EIIB_TYPE_2"/>
    <property type="match status" value="1"/>
</dbReference>
<feature type="domain" description="PTS EIIB type-2" evidence="15">
    <location>
        <begin position="102"/>
        <end position="197"/>
    </location>
</feature>
<evidence type="ECO:0000256" key="13">
    <source>
        <dbReference type="ARBA" id="ARBA00023136"/>
    </source>
</evidence>
<feature type="transmembrane region" description="Helical" evidence="14">
    <location>
        <begin position="456"/>
        <end position="476"/>
    </location>
</feature>
<gene>
    <name evidence="17" type="ORF">BKE38_07880</name>
</gene>
<evidence type="ECO:0000256" key="11">
    <source>
        <dbReference type="ARBA" id="ARBA00022777"/>
    </source>
</evidence>
<dbReference type="SUPFAM" id="SSF52794">
    <property type="entry name" value="PTS system IIB component-like"/>
    <property type="match status" value="2"/>
</dbReference>
<keyword evidence="18" id="KW-1185">Reference proteome</keyword>
<keyword evidence="12 14" id="KW-1133">Transmembrane helix</keyword>
<evidence type="ECO:0000256" key="12">
    <source>
        <dbReference type="ARBA" id="ARBA00022989"/>
    </source>
</evidence>
<keyword evidence="7" id="KW-0762">Sugar transport</keyword>
<dbReference type="InterPro" id="IPR003353">
    <property type="entry name" value="PTS_IIB_fruc"/>
</dbReference>
<dbReference type="OrthoDB" id="9782569at2"/>
<dbReference type="AlphaFoldDB" id="A0A1V2H4F2"/>
<keyword evidence="9" id="KW-0598">Phosphotransferase system</keyword>
<dbReference type="InterPro" id="IPR050864">
    <property type="entry name" value="Bacterial_PTS_Sugar_Transport"/>
</dbReference>
<dbReference type="PANTHER" id="PTHR30505">
    <property type="entry name" value="FRUCTOSE-LIKE PERMEASE"/>
    <property type="match status" value="1"/>
</dbReference>
<feature type="transmembrane region" description="Helical" evidence="14">
    <location>
        <begin position="482"/>
        <end position="504"/>
    </location>
</feature>
<evidence type="ECO:0000256" key="14">
    <source>
        <dbReference type="SAM" id="Phobius"/>
    </source>
</evidence>
<keyword evidence="8" id="KW-0808">Transferase</keyword>
<evidence type="ECO:0000256" key="2">
    <source>
        <dbReference type="ARBA" id="ARBA00004429"/>
    </source>
</evidence>
<evidence type="ECO:0000256" key="8">
    <source>
        <dbReference type="ARBA" id="ARBA00022679"/>
    </source>
</evidence>
<dbReference type="InterPro" id="IPR003501">
    <property type="entry name" value="PTS_EIIB_2/3"/>
</dbReference>
<evidence type="ECO:0000256" key="6">
    <source>
        <dbReference type="ARBA" id="ARBA00022553"/>
    </source>
</evidence>
<evidence type="ECO:0000256" key="7">
    <source>
        <dbReference type="ARBA" id="ARBA00022597"/>
    </source>
</evidence>
<dbReference type="GO" id="GO:0090563">
    <property type="term" value="F:protein-phosphocysteine-sugar phosphotransferase activity"/>
    <property type="evidence" value="ECO:0007669"/>
    <property type="project" value="TreeGrafter"/>
</dbReference>
<dbReference type="InterPro" id="IPR036095">
    <property type="entry name" value="PTS_EIIB-like_sf"/>
</dbReference>
<protein>
    <recommendedName>
        <fullName evidence="3">protein-N(pi)-phosphohistidine--D-fructose phosphotransferase</fullName>
        <ecNumber evidence="3">2.7.1.202</ecNumber>
    </recommendedName>
</protein>